<evidence type="ECO:0000256" key="1">
    <source>
        <dbReference type="SAM" id="MobiDB-lite"/>
    </source>
</evidence>
<evidence type="ECO:0000313" key="2">
    <source>
        <dbReference type="EMBL" id="KAF3580137.1"/>
    </source>
</evidence>
<sequence length="247" mass="27809">MTIPLQLPLSLSTHEEMKPQRRQWRRRMDGSLVSSAKKSVTLGELVCVHMCISEQIDSKIRNALLRIASASISTTANSVSKSLKTVIQKKNQLSLGMLSLTHASKLMTDVFDNYFIKKVWEPMTKKGSRRSTNVRSTLSKPENYNDVAYYDNAYIDPLFVVKGAQAMVSRGNNGLRSCLVQLMDWIICNPAPEYVETGHLRNHSDAYSFGVVLRVAKVADQCLKKKNKEIPTMIVVKPKLASREDHP</sequence>
<keyword evidence="3" id="KW-1185">Reference proteome</keyword>
<evidence type="ECO:0000313" key="3">
    <source>
        <dbReference type="Proteomes" id="UP000266723"/>
    </source>
</evidence>
<dbReference type="EMBL" id="QGKV02000649">
    <property type="protein sequence ID" value="KAF3580137.1"/>
    <property type="molecule type" value="Genomic_DNA"/>
</dbReference>
<reference evidence="2 3" key="1">
    <citation type="journal article" date="2020" name="BMC Genomics">
        <title>Intraspecific diversification of the crop wild relative Brassica cretica Lam. using demographic model selection.</title>
        <authorList>
            <person name="Kioukis A."/>
            <person name="Michalopoulou V.A."/>
            <person name="Briers L."/>
            <person name="Pirintsos S."/>
            <person name="Studholme D.J."/>
            <person name="Pavlidis P."/>
            <person name="Sarris P.F."/>
        </authorList>
    </citation>
    <scope>NUCLEOTIDE SEQUENCE [LARGE SCALE GENOMIC DNA]</scope>
    <source>
        <strain evidence="3">cv. PFS-1207/04</strain>
    </source>
</reference>
<gene>
    <name evidence="2" type="ORF">DY000_02033341</name>
</gene>
<dbReference type="Proteomes" id="UP000266723">
    <property type="component" value="Unassembled WGS sequence"/>
</dbReference>
<proteinExistence type="predicted"/>
<feature type="region of interest" description="Disordered" evidence="1">
    <location>
        <begin position="1"/>
        <end position="29"/>
    </location>
</feature>
<organism evidence="2 3">
    <name type="scientific">Brassica cretica</name>
    <name type="common">Mustard</name>
    <dbReference type="NCBI Taxonomy" id="69181"/>
    <lineage>
        <taxon>Eukaryota</taxon>
        <taxon>Viridiplantae</taxon>
        <taxon>Streptophyta</taxon>
        <taxon>Embryophyta</taxon>
        <taxon>Tracheophyta</taxon>
        <taxon>Spermatophyta</taxon>
        <taxon>Magnoliopsida</taxon>
        <taxon>eudicotyledons</taxon>
        <taxon>Gunneridae</taxon>
        <taxon>Pentapetalae</taxon>
        <taxon>rosids</taxon>
        <taxon>malvids</taxon>
        <taxon>Brassicales</taxon>
        <taxon>Brassicaceae</taxon>
        <taxon>Brassiceae</taxon>
        <taxon>Brassica</taxon>
    </lineage>
</organism>
<accession>A0ABQ7DRF5</accession>
<comment type="caution">
    <text evidence="2">The sequence shown here is derived from an EMBL/GenBank/DDBJ whole genome shotgun (WGS) entry which is preliminary data.</text>
</comment>
<name>A0ABQ7DRF5_BRACR</name>
<protein>
    <submittedName>
        <fullName evidence="2">Uncharacterized protein</fullName>
    </submittedName>
</protein>